<sequence length="72" mass="8243">MNLHCKCEKFQTKKEVGLIGVVSKEKGARKVLRGVVQEKLKMMKRKAWPLTAENPLKEAVNAKRLILAQEIR</sequence>
<proteinExistence type="predicted"/>
<accession>A0A368H048</accession>
<name>A0A368H048_ANCCA</name>
<protein>
    <submittedName>
        <fullName evidence="1">Uncharacterized protein</fullName>
    </submittedName>
</protein>
<gene>
    <name evidence="1" type="ORF">ANCCAN_03819</name>
</gene>
<reference evidence="1 2" key="1">
    <citation type="submission" date="2014-10" db="EMBL/GenBank/DDBJ databases">
        <title>Draft genome of the hookworm Ancylostoma caninum.</title>
        <authorList>
            <person name="Mitreva M."/>
        </authorList>
    </citation>
    <scope>NUCLEOTIDE SEQUENCE [LARGE SCALE GENOMIC DNA]</scope>
    <source>
        <strain evidence="1 2">Baltimore</strain>
    </source>
</reference>
<dbReference type="EMBL" id="JOJR01000027">
    <property type="protein sequence ID" value="RCN49991.1"/>
    <property type="molecule type" value="Genomic_DNA"/>
</dbReference>
<dbReference type="AlphaFoldDB" id="A0A368H048"/>
<evidence type="ECO:0000313" key="1">
    <source>
        <dbReference type="EMBL" id="RCN49991.1"/>
    </source>
</evidence>
<keyword evidence="2" id="KW-1185">Reference proteome</keyword>
<organism evidence="1 2">
    <name type="scientific">Ancylostoma caninum</name>
    <name type="common">Dog hookworm</name>
    <dbReference type="NCBI Taxonomy" id="29170"/>
    <lineage>
        <taxon>Eukaryota</taxon>
        <taxon>Metazoa</taxon>
        <taxon>Ecdysozoa</taxon>
        <taxon>Nematoda</taxon>
        <taxon>Chromadorea</taxon>
        <taxon>Rhabditida</taxon>
        <taxon>Rhabditina</taxon>
        <taxon>Rhabditomorpha</taxon>
        <taxon>Strongyloidea</taxon>
        <taxon>Ancylostomatidae</taxon>
        <taxon>Ancylostomatinae</taxon>
        <taxon>Ancylostoma</taxon>
    </lineage>
</organism>
<comment type="caution">
    <text evidence="1">The sequence shown here is derived from an EMBL/GenBank/DDBJ whole genome shotgun (WGS) entry which is preliminary data.</text>
</comment>
<dbReference type="Proteomes" id="UP000252519">
    <property type="component" value="Unassembled WGS sequence"/>
</dbReference>
<evidence type="ECO:0000313" key="2">
    <source>
        <dbReference type="Proteomes" id="UP000252519"/>
    </source>
</evidence>